<name>A0A926FA11_9BACT</name>
<dbReference type="InterPro" id="IPR028098">
    <property type="entry name" value="Glyco_trans_4-like_N"/>
</dbReference>
<dbReference type="PANTHER" id="PTHR46401">
    <property type="entry name" value="GLYCOSYLTRANSFERASE WBBK-RELATED"/>
    <property type="match status" value="1"/>
</dbReference>
<feature type="domain" description="Glycosyl transferase family 1" evidence="2">
    <location>
        <begin position="194"/>
        <end position="349"/>
    </location>
</feature>
<dbReference type="Proteomes" id="UP000651085">
    <property type="component" value="Unassembled WGS sequence"/>
</dbReference>
<proteinExistence type="predicted"/>
<accession>A0A926FA11</accession>
<dbReference type="Pfam" id="PF13439">
    <property type="entry name" value="Glyco_transf_4"/>
    <property type="match status" value="1"/>
</dbReference>
<sequence>MKIAIEAQRIFRPNKHGMDFVALETIRELQKIDHKNEYFIFVSPGPDHCLNESENLHIVELRCPSYPLWEQIALPRAVNRIQPDLLHCTSNTAPIRLSVPLVLTLHDIIFLEKRQSTSSSIYQEMGWHYRRLVVPRILKKSKKIITVSQFECHRIREALNLSKEQLTAVYNGYNPYFRPLQPAPEITRKYIPADDYLFFLGNTDPKKNTPRVLRAYSLYLKESKRKRPLLIADLKEETIDAILKAEKLTDIKPHLSFPGYIPNTDLAALYNGAFAFLYPSLRESFGIPMLEAMACGTPVIAGNTSAMPEIAGDGALLADPLDANDIAHKLLLLEEDLSYYQQLKEYGLQRVKQFSWRKSAEALLIIYQSIAAEEW</sequence>
<evidence type="ECO:0000313" key="5">
    <source>
        <dbReference type="Proteomes" id="UP000651085"/>
    </source>
</evidence>
<evidence type="ECO:0000259" key="3">
    <source>
        <dbReference type="Pfam" id="PF13439"/>
    </source>
</evidence>
<dbReference type="PANTHER" id="PTHR46401:SF2">
    <property type="entry name" value="GLYCOSYLTRANSFERASE WBBK-RELATED"/>
    <property type="match status" value="1"/>
</dbReference>
<gene>
    <name evidence="4" type="ORF">H8744_15825</name>
</gene>
<keyword evidence="5" id="KW-1185">Reference proteome</keyword>
<dbReference type="Gene3D" id="3.40.50.2000">
    <property type="entry name" value="Glycogen Phosphorylase B"/>
    <property type="match status" value="2"/>
</dbReference>
<evidence type="ECO:0000313" key="4">
    <source>
        <dbReference type="EMBL" id="MBC8594679.1"/>
    </source>
</evidence>
<dbReference type="SUPFAM" id="SSF53756">
    <property type="entry name" value="UDP-Glycosyltransferase/glycogen phosphorylase"/>
    <property type="match status" value="1"/>
</dbReference>
<dbReference type="GO" id="GO:0009103">
    <property type="term" value="P:lipopolysaccharide biosynthetic process"/>
    <property type="evidence" value="ECO:0007669"/>
    <property type="project" value="TreeGrafter"/>
</dbReference>
<dbReference type="InterPro" id="IPR001296">
    <property type="entry name" value="Glyco_trans_1"/>
</dbReference>
<dbReference type="GO" id="GO:0016757">
    <property type="term" value="F:glycosyltransferase activity"/>
    <property type="evidence" value="ECO:0007669"/>
    <property type="project" value="InterPro"/>
</dbReference>
<evidence type="ECO:0000256" key="1">
    <source>
        <dbReference type="ARBA" id="ARBA00022679"/>
    </source>
</evidence>
<feature type="domain" description="Glycosyltransferase subfamily 4-like N-terminal" evidence="3">
    <location>
        <begin position="17"/>
        <end position="175"/>
    </location>
</feature>
<dbReference type="CDD" id="cd03809">
    <property type="entry name" value="GT4_MtfB-like"/>
    <property type="match status" value="1"/>
</dbReference>
<evidence type="ECO:0000259" key="2">
    <source>
        <dbReference type="Pfam" id="PF00534"/>
    </source>
</evidence>
<keyword evidence="1" id="KW-0808">Transferase</keyword>
<dbReference type="EMBL" id="JACRTF010000001">
    <property type="protein sequence ID" value="MBC8594679.1"/>
    <property type="molecule type" value="Genomic_DNA"/>
</dbReference>
<dbReference type="Pfam" id="PF00534">
    <property type="entry name" value="Glycos_transf_1"/>
    <property type="match status" value="1"/>
</dbReference>
<reference evidence="4" key="1">
    <citation type="submission" date="2020-08" db="EMBL/GenBank/DDBJ databases">
        <title>Genome public.</title>
        <authorList>
            <person name="Liu C."/>
            <person name="Sun Q."/>
        </authorList>
    </citation>
    <scope>NUCLEOTIDE SEQUENCE</scope>
    <source>
        <strain evidence="4">N12</strain>
    </source>
</reference>
<dbReference type="AlphaFoldDB" id="A0A926FA11"/>
<comment type="caution">
    <text evidence="4">The sequence shown here is derived from an EMBL/GenBank/DDBJ whole genome shotgun (WGS) entry which is preliminary data.</text>
</comment>
<protein>
    <submittedName>
        <fullName evidence="4">Glycosyltransferase family 4 protein</fullName>
    </submittedName>
</protein>
<organism evidence="4 5">
    <name type="scientific">Jilunia laotingensis</name>
    <dbReference type="NCBI Taxonomy" id="2763675"/>
    <lineage>
        <taxon>Bacteria</taxon>
        <taxon>Pseudomonadati</taxon>
        <taxon>Bacteroidota</taxon>
        <taxon>Bacteroidia</taxon>
        <taxon>Bacteroidales</taxon>
        <taxon>Bacteroidaceae</taxon>
        <taxon>Jilunia</taxon>
    </lineage>
</organism>
<dbReference type="RefSeq" id="WP_262435770.1">
    <property type="nucleotide sequence ID" value="NZ_JACRTF010000001.1"/>
</dbReference>